<protein>
    <submittedName>
        <fullName evidence="3">Sodium:proton antiporter</fullName>
    </submittedName>
</protein>
<dbReference type="PANTHER" id="PTHR34703">
    <property type="entry name" value="ANTIPORTER SUBUNIT MNHG2-RELATED"/>
    <property type="match status" value="1"/>
</dbReference>
<organism evidence="3 4">
    <name type="scientific">Xylanimonas oleitrophica</name>
    <dbReference type="NCBI Taxonomy" id="2607479"/>
    <lineage>
        <taxon>Bacteria</taxon>
        <taxon>Bacillati</taxon>
        <taxon>Actinomycetota</taxon>
        <taxon>Actinomycetes</taxon>
        <taxon>Micrococcales</taxon>
        <taxon>Promicromonosporaceae</taxon>
        <taxon>Xylanimonas</taxon>
    </lineage>
</organism>
<dbReference type="NCBIfam" id="TIGR01300">
    <property type="entry name" value="CPA3_mnhG_phaG"/>
    <property type="match status" value="1"/>
</dbReference>
<feature type="transmembrane region" description="Helical" evidence="2">
    <location>
        <begin position="46"/>
        <end position="66"/>
    </location>
</feature>
<dbReference type="AlphaFoldDB" id="A0A2W5XTN6"/>
<evidence type="ECO:0000256" key="1">
    <source>
        <dbReference type="ARBA" id="ARBA00008404"/>
    </source>
</evidence>
<dbReference type="EMBL" id="QKWH01000004">
    <property type="protein sequence ID" value="PZR53468.1"/>
    <property type="molecule type" value="Genomic_DNA"/>
</dbReference>
<evidence type="ECO:0000313" key="3">
    <source>
        <dbReference type="EMBL" id="PZR53468.1"/>
    </source>
</evidence>
<comment type="caution">
    <text evidence="3">The sequence shown here is derived from an EMBL/GenBank/DDBJ whole genome shotgun (WGS) entry which is preliminary data.</text>
</comment>
<reference evidence="3 4" key="1">
    <citation type="submission" date="2018-06" db="EMBL/GenBank/DDBJ databases">
        <title>Whole genome sequencing of a novel hydrocarbon degrading bacterial strain, PW21 isolated from oil contaminated produced water sample.</title>
        <authorList>
            <person name="Nagkirti P."/>
            <person name="Shaikh A."/>
            <person name="Gowdaman V."/>
            <person name="Engineer A.E."/>
            <person name="Dagar S."/>
            <person name="Dhakephalkar P.K."/>
        </authorList>
    </citation>
    <scope>NUCLEOTIDE SEQUENCE [LARGE SCALE GENOMIC DNA]</scope>
    <source>
        <strain evidence="3 4">PW21</strain>
    </source>
</reference>
<dbReference type="InterPro" id="IPR005133">
    <property type="entry name" value="PhaG_MnhG_YufB"/>
</dbReference>
<accession>A0A2W5XTN6</accession>
<keyword evidence="2" id="KW-1133">Transmembrane helix</keyword>
<sequence>MEDQGFWVTVADVVAAVCLLLGAFFSFSAGVGVLRFGNLLARMHAVAKPQVLGLILLLTGVALRLHSWPATTMLALVVIFQLLTSPVAAHMVGRAGIRTGKVSENDLEVDELTNPPR</sequence>
<dbReference type="Proteomes" id="UP000248783">
    <property type="component" value="Unassembled WGS sequence"/>
</dbReference>
<keyword evidence="4" id="KW-1185">Reference proteome</keyword>
<feature type="transmembrane region" description="Helical" evidence="2">
    <location>
        <begin position="6"/>
        <end position="34"/>
    </location>
</feature>
<feature type="transmembrane region" description="Helical" evidence="2">
    <location>
        <begin position="72"/>
        <end position="92"/>
    </location>
</feature>
<proteinExistence type="inferred from homology"/>
<keyword evidence="2" id="KW-0472">Membrane</keyword>
<keyword evidence="2" id="KW-0812">Transmembrane</keyword>
<evidence type="ECO:0000256" key="2">
    <source>
        <dbReference type="SAM" id="Phobius"/>
    </source>
</evidence>
<comment type="similarity">
    <text evidence="1">Belongs to the CPA3 antiporters (TC 2.A.63) subunit G family.</text>
</comment>
<dbReference type="RefSeq" id="WP_111250747.1">
    <property type="nucleotide sequence ID" value="NZ_QKWH01000004.1"/>
</dbReference>
<dbReference type="NCBIfam" id="NF009314">
    <property type="entry name" value="PRK12674.1-2"/>
    <property type="match status" value="1"/>
</dbReference>
<dbReference type="PANTHER" id="PTHR34703:SF1">
    <property type="entry name" value="ANTIPORTER SUBUNIT MNHG2-RELATED"/>
    <property type="match status" value="1"/>
</dbReference>
<gene>
    <name evidence="3" type="ORF">DNL40_08160</name>
</gene>
<name>A0A2W5XTN6_9MICO</name>
<dbReference type="GO" id="GO:0015385">
    <property type="term" value="F:sodium:proton antiporter activity"/>
    <property type="evidence" value="ECO:0007669"/>
    <property type="project" value="TreeGrafter"/>
</dbReference>
<evidence type="ECO:0000313" key="4">
    <source>
        <dbReference type="Proteomes" id="UP000248783"/>
    </source>
</evidence>
<dbReference type="Pfam" id="PF03334">
    <property type="entry name" value="PhaG_MnhG_YufB"/>
    <property type="match status" value="1"/>
</dbReference>